<dbReference type="Pfam" id="PF07701">
    <property type="entry name" value="HNOBA"/>
    <property type="match status" value="1"/>
</dbReference>
<feature type="coiled-coil region" evidence="9">
    <location>
        <begin position="460"/>
        <end position="494"/>
    </location>
</feature>
<evidence type="ECO:0000256" key="8">
    <source>
        <dbReference type="RuleBase" id="RU000405"/>
    </source>
</evidence>
<dbReference type="InterPro" id="IPR011644">
    <property type="entry name" value="Heme_NO-bd"/>
</dbReference>
<dbReference type="SUPFAM" id="SSF111126">
    <property type="entry name" value="Ligand-binding domain in the NO signalling and Golgi transport"/>
    <property type="match status" value="1"/>
</dbReference>
<dbReference type="GO" id="GO:0020037">
    <property type="term" value="F:heme binding"/>
    <property type="evidence" value="ECO:0007669"/>
    <property type="project" value="InterPro"/>
</dbReference>
<evidence type="ECO:0000256" key="2">
    <source>
        <dbReference type="ARBA" id="ARBA00012202"/>
    </source>
</evidence>
<evidence type="ECO:0000256" key="3">
    <source>
        <dbReference type="ARBA" id="ARBA00022490"/>
    </source>
</evidence>
<feature type="region of interest" description="Disordered" evidence="10">
    <location>
        <begin position="1"/>
        <end position="47"/>
    </location>
</feature>
<dbReference type="FunFam" id="3.30.450.260:FF:000002">
    <property type="entry name" value="guanylate cyclase soluble subunit alpha-2"/>
    <property type="match status" value="1"/>
</dbReference>
<feature type="compositionally biased region" description="Low complexity" evidence="10">
    <location>
        <begin position="735"/>
        <end position="748"/>
    </location>
</feature>
<feature type="compositionally biased region" description="Low complexity" evidence="10">
    <location>
        <begin position="7"/>
        <end position="16"/>
    </location>
</feature>
<dbReference type="GO" id="GO:0019934">
    <property type="term" value="P:cGMP-mediated signaling"/>
    <property type="evidence" value="ECO:0007669"/>
    <property type="project" value="TreeGrafter"/>
</dbReference>
<dbReference type="EMBL" id="MTYJ01000029">
    <property type="protein sequence ID" value="OQV20581.1"/>
    <property type="molecule type" value="Genomic_DNA"/>
</dbReference>
<keyword evidence="13" id="KW-1185">Reference proteome</keyword>
<dbReference type="GO" id="GO:0005525">
    <property type="term" value="F:GTP binding"/>
    <property type="evidence" value="ECO:0007669"/>
    <property type="project" value="UniProtKB-KW"/>
</dbReference>
<keyword evidence="5" id="KW-0342">GTP-binding</keyword>
<feature type="region of interest" description="Disordered" evidence="10">
    <location>
        <begin position="727"/>
        <end position="748"/>
    </location>
</feature>
<dbReference type="Gene3D" id="3.90.1520.10">
    <property type="entry name" value="H-NOX domain"/>
    <property type="match status" value="1"/>
</dbReference>
<dbReference type="InterPro" id="IPR018297">
    <property type="entry name" value="A/G_cyclase_CS"/>
</dbReference>
<dbReference type="Gene3D" id="3.30.70.1230">
    <property type="entry name" value="Nucleotide cyclase"/>
    <property type="match status" value="1"/>
</dbReference>
<evidence type="ECO:0000256" key="6">
    <source>
        <dbReference type="ARBA" id="ARBA00023239"/>
    </source>
</evidence>
<keyword evidence="3" id="KW-0963">Cytoplasm</keyword>
<dbReference type="SUPFAM" id="SSF55073">
    <property type="entry name" value="Nucleotide cyclase"/>
    <property type="match status" value="1"/>
</dbReference>
<name>A0A1W0WZE3_HYPEX</name>
<evidence type="ECO:0000256" key="5">
    <source>
        <dbReference type="ARBA" id="ARBA00023134"/>
    </source>
</evidence>
<dbReference type="InterPro" id="IPR024096">
    <property type="entry name" value="NO_sig/Golgi_transp_ligand-bd"/>
</dbReference>
<proteinExistence type="inferred from homology"/>
<dbReference type="SMART" id="SM00044">
    <property type="entry name" value="CYCc"/>
    <property type="match status" value="1"/>
</dbReference>
<evidence type="ECO:0000256" key="1">
    <source>
        <dbReference type="ARBA" id="ARBA00004496"/>
    </source>
</evidence>
<comment type="caution">
    <text evidence="12">The sequence shown here is derived from an EMBL/GenBank/DDBJ whole genome shotgun (WGS) entry which is preliminary data.</text>
</comment>
<keyword evidence="9" id="KW-0175">Coiled coil</keyword>
<dbReference type="EC" id="4.6.1.2" evidence="2"/>
<feature type="domain" description="Guanylate cyclase" evidence="11">
    <location>
        <begin position="519"/>
        <end position="647"/>
    </location>
</feature>
<dbReference type="PANTHER" id="PTHR45655">
    <property type="entry name" value="GUANYLATE CYCLASE SOLUBLE SUBUNIT BETA-2"/>
    <property type="match status" value="1"/>
</dbReference>
<gene>
    <name evidence="12" type="ORF">BV898_05403</name>
</gene>
<comment type="subcellular location">
    <subcellularLocation>
        <location evidence="1">Cytoplasm</location>
    </subcellularLocation>
</comment>
<evidence type="ECO:0000259" key="11">
    <source>
        <dbReference type="PROSITE" id="PS50125"/>
    </source>
</evidence>
<dbReference type="GO" id="GO:0004383">
    <property type="term" value="F:guanylate cyclase activity"/>
    <property type="evidence" value="ECO:0007669"/>
    <property type="project" value="UniProtKB-EC"/>
</dbReference>
<dbReference type="InterPro" id="IPR001054">
    <property type="entry name" value="A/G_cyclase"/>
</dbReference>
<dbReference type="CDD" id="cd07302">
    <property type="entry name" value="CHD"/>
    <property type="match status" value="1"/>
</dbReference>
<evidence type="ECO:0000313" key="12">
    <source>
        <dbReference type="EMBL" id="OQV20581.1"/>
    </source>
</evidence>
<dbReference type="GO" id="GO:0070482">
    <property type="term" value="P:response to oxygen levels"/>
    <property type="evidence" value="ECO:0007669"/>
    <property type="project" value="TreeGrafter"/>
</dbReference>
<evidence type="ECO:0000313" key="13">
    <source>
        <dbReference type="Proteomes" id="UP000192578"/>
    </source>
</evidence>
<dbReference type="Pfam" id="PF00211">
    <property type="entry name" value="Guanylate_cyc"/>
    <property type="match status" value="1"/>
</dbReference>
<evidence type="ECO:0000256" key="10">
    <source>
        <dbReference type="SAM" id="MobiDB-lite"/>
    </source>
</evidence>
<dbReference type="Proteomes" id="UP000192578">
    <property type="component" value="Unassembled WGS sequence"/>
</dbReference>
<accession>A0A1W0WZE3</accession>
<reference evidence="13" key="1">
    <citation type="submission" date="2017-01" db="EMBL/GenBank/DDBJ databases">
        <title>Comparative genomics of anhydrobiosis in the tardigrade Hypsibius dujardini.</title>
        <authorList>
            <person name="Yoshida Y."/>
            <person name="Koutsovoulos G."/>
            <person name="Laetsch D."/>
            <person name="Stevens L."/>
            <person name="Kumar S."/>
            <person name="Horikawa D."/>
            <person name="Ishino K."/>
            <person name="Komine S."/>
            <person name="Tomita M."/>
            <person name="Blaxter M."/>
            <person name="Arakawa K."/>
        </authorList>
    </citation>
    <scope>NUCLEOTIDE SEQUENCE [LARGE SCALE GENOMIC DNA]</scope>
    <source>
        <strain evidence="13">Z151</strain>
    </source>
</reference>
<dbReference type="Gene3D" id="6.10.250.780">
    <property type="match status" value="1"/>
</dbReference>
<dbReference type="InterPro" id="IPR038158">
    <property type="entry name" value="H-NOX_domain_sf"/>
</dbReference>
<dbReference type="Pfam" id="PF07700">
    <property type="entry name" value="HNOB"/>
    <property type="match status" value="1"/>
</dbReference>
<dbReference type="GO" id="GO:0008074">
    <property type="term" value="C:guanylate cyclase complex, soluble"/>
    <property type="evidence" value="ECO:0007669"/>
    <property type="project" value="TreeGrafter"/>
</dbReference>
<keyword evidence="4" id="KW-0547">Nucleotide-binding</keyword>
<comment type="similarity">
    <text evidence="8">Belongs to the adenylyl cyclase class-4/guanylyl cyclase family.</text>
</comment>
<dbReference type="PROSITE" id="PS50125">
    <property type="entry name" value="GUANYLATE_CYCLASE_2"/>
    <property type="match status" value="1"/>
</dbReference>
<evidence type="ECO:0000256" key="7">
    <source>
        <dbReference type="ARBA" id="ARBA00023293"/>
    </source>
</evidence>
<protein>
    <recommendedName>
        <fullName evidence="2">guanylate cyclase</fullName>
        <ecNumber evidence="2">4.6.1.2</ecNumber>
    </recommendedName>
</protein>
<dbReference type="FunFam" id="3.30.70.1230:FF:000007">
    <property type="entry name" value="Guanylate cyclase soluble subunit alpha-3"/>
    <property type="match status" value="1"/>
</dbReference>
<dbReference type="InterPro" id="IPR029787">
    <property type="entry name" value="Nucleotide_cyclase"/>
</dbReference>
<dbReference type="OrthoDB" id="6127067at2759"/>
<dbReference type="InterPro" id="IPR042463">
    <property type="entry name" value="HNOB_dom_associated_sf"/>
</dbReference>
<dbReference type="PROSITE" id="PS00452">
    <property type="entry name" value="GUANYLATE_CYCLASE_1"/>
    <property type="match status" value="1"/>
</dbReference>
<keyword evidence="6 8" id="KW-0456">Lyase</keyword>
<evidence type="ECO:0000256" key="4">
    <source>
        <dbReference type="ARBA" id="ARBA00022741"/>
    </source>
</evidence>
<dbReference type="PANTHER" id="PTHR45655:SF6">
    <property type="entry name" value="HEAD-SPECIFIC GUANYLATE CYCLASE"/>
    <property type="match status" value="1"/>
</dbReference>
<dbReference type="InterPro" id="IPR011645">
    <property type="entry name" value="HNOB_dom_associated"/>
</dbReference>
<organism evidence="12 13">
    <name type="scientific">Hypsibius exemplaris</name>
    <name type="common">Freshwater tardigrade</name>
    <dbReference type="NCBI Taxonomy" id="2072580"/>
    <lineage>
        <taxon>Eukaryota</taxon>
        <taxon>Metazoa</taxon>
        <taxon>Ecdysozoa</taxon>
        <taxon>Tardigrada</taxon>
        <taxon>Eutardigrada</taxon>
        <taxon>Parachela</taxon>
        <taxon>Hypsibioidea</taxon>
        <taxon>Hypsibiidae</taxon>
        <taxon>Hypsibius</taxon>
    </lineage>
</organism>
<keyword evidence="7" id="KW-0141">cGMP biosynthesis</keyword>
<sequence length="748" mass="82201">MTCPFSGHNGTNGLLHNNHDSGLATSDSPVPDSEADPATGGGGNGEAKRLNLRHLTKAVGTFVLIPTNFLRAALRSVILRAAPDLWATLRMELSLSEEQFVLDPSGAGQTYDFEGVELIADIVRRAHGRLGISMPELWKCLGREFATLTYQAYPSALRCVGSTVQDFFGSLDCFHGHLAKAEEFRTFRWSPPYVRCVARGDDLDIQYATDVDRPLDLLHFLIGVVEQVASSVFSVQVSVDGMHGDDLKENQVVVSNFVGAPTKGASVLDLLFRVTVREPTTMGAVSAAATHKVELAKVLNRHPEKLSQDPNDLPVKPAAFCAAFPFHFMFDRNLQLQQMGVGLLRIFSSMLATDLSVLTYFNIISPRLEPVTFDKIMLTMHVPFRLALREIQSSQQQNLQGMELKGQMHYCPESALMIFIGSPVVEKLEELTGRGLYISDIPIHDATRDVILVGEQTKAQDGLKKRMDKLKTSIEEANRAVEDERQKNVDLLHLIFPPEVARKLWLGQTVEAETIDDVTMLFSDIVGFTAICGIATPMMVIDMLNRLYTRFDAETVICDVYKLETIGDAFICVGGLHNRPAPWHAQCVAWMALKMMGLAKQEIAPDGNTIKMRIGLHTGSVLAGVVGIKMPRYCLFGNNVTIANKFESGSEPERINVSPTTYKLLVKTKGFLMTARARSCLPKGFPADVPGTCHFLEHYKHPSVSVDKDGAEVDHISLGLSELNVGAQNHHHSATTTTTTTTTTGAGR</sequence>
<dbReference type="Gene3D" id="3.30.450.260">
    <property type="entry name" value="Haem NO binding associated domain"/>
    <property type="match status" value="1"/>
</dbReference>
<dbReference type="AlphaFoldDB" id="A0A1W0WZE3"/>
<evidence type="ECO:0000256" key="9">
    <source>
        <dbReference type="SAM" id="Coils"/>
    </source>
</evidence>